<feature type="region of interest" description="Disordered" evidence="1">
    <location>
        <begin position="408"/>
        <end position="453"/>
    </location>
</feature>
<dbReference type="OrthoDB" id="345382at2759"/>
<accession>A0A2C6LGQ7</accession>
<protein>
    <submittedName>
        <fullName evidence="2">Uncharacterized protein</fullName>
    </submittedName>
</protein>
<feature type="region of interest" description="Disordered" evidence="1">
    <location>
        <begin position="736"/>
        <end position="776"/>
    </location>
</feature>
<dbReference type="InterPro" id="IPR036322">
    <property type="entry name" value="WD40_repeat_dom_sf"/>
</dbReference>
<feature type="region of interest" description="Disordered" evidence="1">
    <location>
        <begin position="650"/>
        <end position="698"/>
    </location>
</feature>
<feature type="compositionally biased region" description="Basic and acidic residues" evidence="1">
    <location>
        <begin position="736"/>
        <end position="748"/>
    </location>
</feature>
<dbReference type="VEuPathDB" id="ToxoDB:CSUI_000461"/>
<comment type="caution">
    <text evidence="2">The sequence shown here is derived from an EMBL/GenBank/DDBJ whole genome shotgun (WGS) entry which is preliminary data.</text>
</comment>
<evidence type="ECO:0000313" key="2">
    <source>
        <dbReference type="EMBL" id="PHJ25694.1"/>
    </source>
</evidence>
<feature type="compositionally biased region" description="Basic and acidic residues" evidence="1">
    <location>
        <begin position="687"/>
        <end position="698"/>
    </location>
</feature>
<dbReference type="GeneID" id="94423906"/>
<proteinExistence type="predicted"/>
<evidence type="ECO:0000313" key="3">
    <source>
        <dbReference type="Proteomes" id="UP000221165"/>
    </source>
</evidence>
<dbReference type="SUPFAM" id="SSF50978">
    <property type="entry name" value="WD40 repeat-like"/>
    <property type="match status" value="1"/>
</dbReference>
<feature type="region of interest" description="Disordered" evidence="1">
    <location>
        <begin position="1104"/>
        <end position="1130"/>
    </location>
</feature>
<evidence type="ECO:0000256" key="1">
    <source>
        <dbReference type="SAM" id="MobiDB-lite"/>
    </source>
</evidence>
<feature type="region of interest" description="Disordered" evidence="1">
    <location>
        <begin position="897"/>
        <end position="917"/>
    </location>
</feature>
<sequence>MQPPFCRRVPARLFQGQLQQPDLTLDLPLLQTCRPHFLPPSLLLPTSTFLFPRPKIRHDTVLDVSFEYVFDCSYLPQHPHLLVCTCTPKGFTVVLDIETGQAVQHFFPPQTSSSSSRLDDGFSCCGTSRLVSSYPSVTCAHMHGDPSCPLLFSGNSAGDVSAYDLRFAGSAIGMYRHPTLLLENAHDGIVSAIRAGGGGGCWTGGARNPLSLPDHVFFSSGLQDNWIRSFDLRFPFHYSTASGGCGEGSGGPLGVSVQNVKKSRGRVPYPIDAVQLNPGCTYTGGSGKNAFCTSAFSSRKLWREEQETRKEENRRLLNGSKFLSLREKDKRASRRIIASPFFPSHRRKNESNVCVCCSASGSACGVASIDLSPDGTVLAVAQLRAVHEEKAEEADDVKFIVRGRSKTREKRERSLMASKNSRSSPLSTSSPFQEGEFLGDRMPMSFDRTDNRRGKYDEKRLETEEGEHVVLRWGDEDDEEEQYMSPESSAQESRVRGMEENTKTRMCSTQGALVNKPAIHLQVSPSPDNARTDNDSSCCLSPSPPSRVSPSVGDLAVKSFTREFLHKKRKQWRVEGEVTILSIPDRLKALKSFAVADACAFTTVEFSCNGKYLLLSQGVANTGYCVDCRRCFCCCSCECIPFFSQREEEKKKGASDNAGDDEGKKSEGDEDEEKESERSESEEEDETTRKKRDEEEEKETHVDWGYGRYFCLWDEDTEDDAEEDLLRALHEWKSTRAKEKKECTDDGSGRNGATLQQDARGGRGEEFESPSEGPRPMHRAQLVNIIQSNRIVILKTPGDGAIAYSDSFLVEHSFKNEDPRSSSKSYVEEPRFRSPLREEYALESSVVQVCRFSSPCLSSFSLSRLPLRLRMFSPYSSLLEARRRAFWVEPSSVFLPSRTPSKKRDQCPSSSSCTGISSSCDDTDVNLDATDKTSACEHSSIKNVSESWHPSLPEGTCANFHCPASSGVVSGDKNEVSEKIGYNANSWHLERDREAPDEQKFTSDNIKPSTPFPRCHPQISQFLCACGPLHPQWGRLDCMDSPFLCSLWGGLVVGLGGSRFYPGLKLWHATTGTVLSWTEGPLATEPAIRCLRGHPTLSTGLLATGGSLSAPHRSRRTGPSGPYSGRTLSRRSSWPSVTLWSLMHRDLLLYAALENRDAFDLTIDSSDEDSVS</sequence>
<organism evidence="2 3">
    <name type="scientific">Cystoisospora suis</name>
    <dbReference type="NCBI Taxonomy" id="483139"/>
    <lineage>
        <taxon>Eukaryota</taxon>
        <taxon>Sar</taxon>
        <taxon>Alveolata</taxon>
        <taxon>Apicomplexa</taxon>
        <taxon>Conoidasida</taxon>
        <taxon>Coccidia</taxon>
        <taxon>Eucoccidiorida</taxon>
        <taxon>Eimeriorina</taxon>
        <taxon>Sarcocystidae</taxon>
        <taxon>Cystoisospora</taxon>
    </lineage>
</organism>
<dbReference type="Proteomes" id="UP000221165">
    <property type="component" value="Unassembled WGS sequence"/>
</dbReference>
<dbReference type="RefSeq" id="XP_067927340.1">
    <property type="nucleotide sequence ID" value="XM_068060695.1"/>
</dbReference>
<name>A0A2C6LGQ7_9APIC</name>
<feature type="compositionally biased region" description="Acidic residues" evidence="1">
    <location>
        <begin position="668"/>
        <end position="686"/>
    </location>
</feature>
<gene>
    <name evidence="2" type="ORF">CSUI_000461</name>
</gene>
<feature type="region of interest" description="Disordered" evidence="1">
    <location>
        <begin position="476"/>
        <end position="495"/>
    </location>
</feature>
<reference evidence="2 3" key="1">
    <citation type="journal article" date="2017" name="Int. J. Parasitol.">
        <title>The genome of the protozoan parasite Cystoisospora suis and a reverse vaccinology approach to identify vaccine candidates.</title>
        <authorList>
            <person name="Palmieri N."/>
            <person name="Shrestha A."/>
            <person name="Ruttkowski B."/>
            <person name="Beck T."/>
            <person name="Vogl C."/>
            <person name="Tomley F."/>
            <person name="Blake D.P."/>
            <person name="Joachim A."/>
        </authorList>
    </citation>
    <scope>NUCLEOTIDE SEQUENCE [LARGE SCALE GENOMIC DNA]</scope>
    <source>
        <strain evidence="2 3">Wien I</strain>
    </source>
</reference>
<feature type="compositionally biased region" description="Low complexity" evidence="1">
    <location>
        <begin position="418"/>
        <end position="430"/>
    </location>
</feature>
<keyword evidence="3" id="KW-1185">Reference proteome</keyword>
<dbReference type="EMBL" id="MIGC01000184">
    <property type="protein sequence ID" value="PHJ25694.1"/>
    <property type="molecule type" value="Genomic_DNA"/>
</dbReference>
<feature type="region of interest" description="Disordered" evidence="1">
    <location>
        <begin position="523"/>
        <end position="551"/>
    </location>
</feature>
<dbReference type="AlphaFoldDB" id="A0A2C6LGQ7"/>